<dbReference type="GO" id="GO:0016627">
    <property type="term" value="F:oxidoreductase activity, acting on the CH-CH group of donors"/>
    <property type="evidence" value="ECO:0007669"/>
    <property type="project" value="InterPro"/>
</dbReference>
<accession>A0A6J7ASC8</accession>
<evidence type="ECO:0000313" key="12">
    <source>
        <dbReference type="EMBL" id="CAB4989980.1"/>
    </source>
</evidence>
<dbReference type="AlphaFoldDB" id="A0A6J7ASC8"/>
<evidence type="ECO:0000313" key="11">
    <source>
        <dbReference type="EMBL" id="CAB4899352.1"/>
    </source>
</evidence>
<dbReference type="GO" id="GO:0050660">
    <property type="term" value="F:flavin adenine dinucleotide binding"/>
    <property type="evidence" value="ECO:0007669"/>
    <property type="project" value="InterPro"/>
</dbReference>
<dbReference type="PANTHER" id="PTHR43292">
    <property type="entry name" value="ACYL-COA DEHYDROGENASE"/>
    <property type="match status" value="1"/>
</dbReference>
<dbReference type="Pfam" id="PF02770">
    <property type="entry name" value="Acyl-CoA_dh_M"/>
    <property type="match status" value="1"/>
</dbReference>
<protein>
    <submittedName>
        <fullName evidence="10">Unannotated protein</fullName>
    </submittedName>
</protein>
<comment type="similarity">
    <text evidence="2">Belongs to the acyl-CoA dehydrogenase family.</text>
</comment>
<proteinExistence type="inferred from homology"/>
<reference evidence="10" key="1">
    <citation type="submission" date="2020-05" db="EMBL/GenBank/DDBJ databases">
        <authorList>
            <person name="Chiriac C."/>
            <person name="Salcher M."/>
            <person name="Ghai R."/>
            <person name="Kavagutti S V."/>
        </authorList>
    </citation>
    <scope>NUCLEOTIDE SEQUENCE</scope>
</reference>
<dbReference type="InterPro" id="IPR037069">
    <property type="entry name" value="AcylCoA_DH/ox_N_sf"/>
</dbReference>
<dbReference type="PANTHER" id="PTHR43292:SF3">
    <property type="entry name" value="ACYL-COA DEHYDROGENASE FADE29"/>
    <property type="match status" value="1"/>
</dbReference>
<dbReference type="EMBL" id="CAFABA010000140">
    <property type="protein sequence ID" value="CAB4835677.1"/>
    <property type="molecule type" value="Genomic_DNA"/>
</dbReference>
<sequence length="406" mass="43848">MSRSVVNPPGPRLLELRLDDAQRAFRNDVRSFLAAEMRNAVAHADPRDLTGCTLDFELAHQRRAGERGLLAVSAPESHGGGGRPPSYRAIYTYEAAYHDAPSIDTAMVLCAAPLLAYGTPEQQGTFLPPMLRGELLACIAYTEPGAGSDLTAIEMFAVPDDAGGFVLSGEKALVTGAHKSQWCITIARTDFDAATRDAFTMFLVPLDAAGVTVQRRPTLNGWTLSEIRFDDVAVSPGAVLGEIGRGWAQMTTALVDERSGLAWLGWSTRHLERLAAWASALTDLSLQRDAVDMIVSLHTDLAIGLRLAERVLEMQDAGENVNAEAAASKVWATELLQRIAREALELIGTEALTWTPVISEAAPVVPLGGRIAWEYLERIHPTISVGANELQRDSIARAAFAREAAR</sequence>
<keyword evidence="5" id="KW-0560">Oxidoreductase</keyword>
<evidence type="ECO:0000256" key="1">
    <source>
        <dbReference type="ARBA" id="ARBA00001974"/>
    </source>
</evidence>
<evidence type="ECO:0000259" key="6">
    <source>
        <dbReference type="Pfam" id="PF00441"/>
    </source>
</evidence>
<dbReference type="GO" id="GO:0005886">
    <property type="term" value="C:plasma membrane"/>
    <property type="evidence" value="ECO:0007669"/>
    <property type="project" value="TreeGrafter"/>
</dbReference>
<evidence type="ECO:0000256" key="2">
    <source>
        <dbReference type="ARBA" id="ARBA00009347"/>
    </source>
</evidence>
<dbReference type="InterPro" id="IPR009100">
    <property type="entry name" value="AcylCoA_DH/oxidase_NM_dom_sf"/>
</dbReference>
<dbReference type="InterPro" id="IPR006091">
    <property type="entry name" value="Acyl-CoA_Oxase/DH_mid-dom"/>
</dbReference>
<dbReference type="Gene3D" id="1.10.540.10">
    <property type="entry name" value="Acyl-CoA dehydrogenase/oxidase, N-terminal domain"/>
    <property type="match status" value="1"/>
</dbReference>
<evidence type="ECO:0000259" key="7">
    <source>
        <dbReference type="Pfam" id="PF02770"/>
    </source>
</evidence>
<dbReference type="InterPro" id="IPR013786">
    <property type="entry name" value="AcylCoA_DH/ox_N"/>
</dbReference>
<keyword evidence="4" id="KW-0274">FAD</keyword>
<keyword evidence="3" id="KW-0285">Flavoprotein</keyword>
<dbReference type="InterPro" id="IPR009075">
    <property type="entry name" value="AcylCo_DH/oxidase_C"/>
</dbReference>
<dbReference type="SUPFAM" id="SSF47203">
    <property type="entry name" value="Acyl-CoA dehydrogenase C-terminal domain-like"/>
    <property type="match status" value="1"/>
</dbReference>
<feature type="domain" description="Acyl-CoA dehydrogenase/oxidase C-terminal" evidence="6">
    <location>
        <begin position="244"/>
        <end position="399"/>
    </location>
</feature>
<dbReference type="EMBL" id="CAFBOS010000043">
    <property type="protein sequence ID" value="CAB4989980.1"/>
    <property type="molecule type" value="Genomic_DNA"/>
</dbReference>
<comment type="cofactor">
    <cofactor evidence="1">
        <name>FAD</name>
        <dbReference type="ChEBI" id="CHEBI:57692"/>
    </cofactor>
</comment>
<dbReference type="Pfam" id="PF00441">
    <property type="entry name" value="Acyl-CoA_dh_1"/>
    <property type="match status" value="1"/>
</dbReference>
<name>A0A6J7ASC8_9ZZZZ</name>
<evidence type="ECO:0000259" key="8">
    <source>
        <dbReference type="Pfam" id="PF02771"/>
    </source>
</evidence>
<evidence type="ECO:0000256" key="4">
    <source>
        <dbReference type="ARBA" id="ARBA00022827"/>
    </source>
</evidence>
<dbReference type="Gene3D" id="2.40.110.10">
    <property type="entry name" value="Butyryl-CoA Dehydrogenase, subunit A, domain 2"/>
    <property type="match status" value="1"/>
</dbReference>
<dbReference type="InterPro" id="IPR046373">
    <property type="entry name" value="Acyl-CoA_Oxase/DH_mid-dom_sf"/>
</dbReference>
<dbReference type="InterPro" id="IPR052161">
    <property type="entry name" value="Mycobact_Acyl-CoA_DH"/>
</dbReference>
<evidence type="ECO:0000313" key="10">
    <source>
        <dbReference type="EMBL" id="CAB4835677.1"/>
    </source>
</evidence>
<dbReference type="Gene3D" id="1.20.140.10">
    <property type="entry name" value="Butyryl-CoA Dehydrogenase, subunit A, domain 3"/>
    <property type="match status" value="1"/>
</dbReference>
<evidence type="ECO:0000256" key="5">
    <source>
        <dbReference type="ARBA" id="ARBA00023002"/>
    </source>
</evidence>
<feature type="domain" description="Acyl-CoA oxidase/dehydrogenase middle" evidence="7">
    <location>
        <begin position="138"/>
        <end position="232"/>
    </location>
</feature>
<dbReference type="EMBL" id="CAEZYR010000017">
    <property type="protein sequence ID" value="CAB4733805.1"/>
    <property type="molecule type" value="Genomic_DNA"/>
</dbReference>
<dbReference type="InterPro" id="IPR036250">
    <property type="entry name" value="AcylCo_DH-like_C"/>
</dbReference>
<dbReference type="EMBL" id="CAFBMH010000019">
    <property type="protein sequence ID" value="CAB4899352.1"/>
    <property type="molecule type" value="Genomic_DNA"/>
</dbReference>
<organism evidence="10">
    <name type="scientific">freshwater metagenome</name>
    <dbReference type="NCBI Taxonomy" id="449393"/>
    <lineage>
        <taxon>unclassified sequences</taxon>
        <taxon>metagenomes</taxon>
        <taxon>ecological metagenomes</taxon>
    </lineage>
</organism>
<evidence type="ECO:0000256" key="3">
    <source>
        <dbReference type="ARBA" id="ARBA00022630"/>
    </source>
</evidence>
<dbReference type="Pfam" id="PF02771">
    <property type="entry name" value="Acyl-CoA_dh_N"/>
    <property type="match status" value="1"/>
</dbReference>
<gene>
    <name evidence="9" type="ORF">UFOPK2754_00667</name>
    <name evidence="10" type="ORF">UFOPK3139_02586</name>
    <name evidence="11" type="ORF">UFOPK3543_00772</name>
    <name evidence="12" type="ORF">UFOPK3967_00940</name>
</gene>
<dbReference type="SUPFAM" id="SSF56645">
    <property type="entry name" value="Acyl-CoA dehydrogenase NM domain-like"/>
    <property type="match status" value="1"/>
</dbReference>
<feature type="domain" description="Acyl-CoA dehydrogenase/oxidase N-terminal" evidence="8">
    <location>
        <begin position="20"/>
        <end position="134"/>
    </location>
</feature>
<evidence type="ECO:0000313" key="9">
    <source>
        <dbReference type="EMBL" id="CAB4733805.1"/>
    </source>
</evidence>